<dbReference type="GO" id="GO:0015888">
    <property type="term" value="P:thiamine transport"/>
    <property type="evidence" value="ECO:0007669"/>
    <property type="project" value="TreeGrafter"/>
</dbReference>
<name>A0A109D659_9VIBR</name>
<dbReference type="RefSeq" id="WP_060469132.1">
    <property type="nucleotide sequence ID" value="NZ_AP025515.1"/>
</dbReference>
<dbReference type="Pfam" id="PF13343">
    <property type="entry name" value="SBP_bac_6"/>
    <property type="match status" value="1"/>
</dbReference>
<sequence>MKTLLSRSTVSPAKLSGLPEKLIGSPAKLIGATVKLIGVTGITATLSMPAMAKDADLESLIEAAQKEGAVYSVGMPDSWANWKGTWADLKANYGLKHQDTDMSSAQEISKFEAEKRNATADIGDVGFAFARVAVKKDVTQPYKPTTWTDIPDWAKDKDGHWALAYTGTISFISNNNLVEDAPKSWSDLLEGDYKVTVGDVGVAAQANNAILAAAFANGGDESNLKPAIKFFGELAKQGRLSYTDPSIANLEKGEVEVAIMWDFNALNYRDKIDRERFTVSIPQDGSVISGYTTIINKYAKNPNAAKLAREYIFSDQGQINLAEGYARPIRSNITLPKSVQDKLISNEQYSNVHPVTDFSAWEKSARRLPRQWQESVLIHQQ</sequence>
<keyword evidence="3" id="KW-1185">Reference proteome</keyword>
<dbReference type="GeneID" id="300180690"/>
<organism evidence="2 3">
    <name type="scientific">Vibrio toranzoniae</name>
    <dbReference type="NCBI Taxonomy" id="1194427"/>
    <lineage>
        <taxon>Bacteria</taxon>
        <taxon>Pseudomonadati</taxon>
        <taxon>Pseudomonadota</taxon>
        <taxon>Gammaproteobacteria</taxon>
        <taxon>Vibrionales</taxon>
        <taxon>Vibrionaceae</taxon>
        <taxon>Vibrio</taxon>
    </lineage>
</organism>
<dbReference type="AlphaFoldDB" id="A0A109D659"/>
<evidence type="ECO:0000313" key="3">
    <source>
        <dbReference type="Proteomes" id="UP000057389"/>
    </source>
</evidence>
<dbReference type="Gene3D" id="3.40.190.10">
    <property type="entry name" value="Periplasmic binding protein-like II"/>
    <property type="match status" value="2"/>
</dbReference>
<evidence type="ECO:0000256" key="1">
    <source>
        <dbReference type="ARBA" id="ARBA00022729"/>
    </source>
</evidence>
<gene>
    <name evidence="2" type="ORF">APQ14_14715</name>
</gene>
<dbReference type="EMBL" id="LMXU01000032">
    <property type="protein sequence ID" value="KWT99604.1"/>
    <property type="molecule type" value="Genomic_DNA"/>
</dbReference>
<dbReference type="SUPFAM" id="SSF53850">
    <property type="entry name" value="Periplasmic binding protein-like II"/>
    <property type="match status" value="1"/>
</dbReference>
<dbReference type="GO" id="GO:0030288">
    <property type="term" value="C:outer membrane-bounded periplasmic space"/>
    <property type="evidence" value="ECO:0007669"/>
    <property type="project" value="TreeGrafter"/>
</dbReference>
<dbReference type="PANTHER" id="PTHR30006:SF2">
    <property type="entry name" value="ABC TRANSPORTER SUBSTRATE-BINDING PROTEIN"/>
    <property type="match status" value="1"/>
</dbReference>
<keyword evidence="1" id="KW-0732">Signal</keyword>
<reference evidence="2 3" key="1">
    <citation type="submission" date="2015-11" db="EMBL/GenBank/DDBJ databases">
        <title>Draft WGS of Vibrio toranzoniae.</title>
        <authorList>
            <person name="Lasa A."/>
            <person name="Romalde J.L."/>
        </authorList>
    </citation>
    <scope>NUCLEOTIDE SEQUENCE [LARGE SCALE GENOMIC DNA]</scope>
    <source>
        <strain evidence="2 3">Vb 10.8</strain>
    </source>
</reference>
<dbReference type="GO" id="GO:0030976">
    <property type="term" value="F:thiamine pyrophosphate binding"/>
    <property type="evidence" value="ECO:0007669"/>
    <property type="project" value="TreeGrafter"/>
</dbReference>
<dbReference type="PANTHER" id="PTHR30006">
    <property type="entry name" value="THIAMINE-BINDING PERIPLASMIC PROTEIN-RELATED"/>
    <property type="match status" value="1"/>
</dbReference>
<dbReference type="GO" id="GO:0030975">
    <property type="term" value="F:thiamine binding"/>
    <property type="evidence" value="ECO:0007669"/>
    <property type="project" value="TreeGrafter"/>
</dbReference>
<dbReference type="Proteomes" id="UP000057389">
    <property type="component" value="Unassembled WGS sequence"/>
</dbReference>
<evidence type="ECO:0000313" key="2">
    <source>
        <dbReference type="EMBL" id="KWT99604.1"/>
    </source>
</evidence>
<protein>
    <submittedName>
        <fullName evidence="2">ABC transporter substrate-binding protein</fullName>
    </submittedName>
</protein>
<proteinExistence type="predicted"/>
<comment type="caution">
    <text evidence="2">The sequence shown here is derived from an EMBL/GenBank/DDBJ whole genome shotgun (WGS) entry which is preliminary data.</text>
</comment>
<accession>A0A109D659</accession>